<proteinExistence type="predicted"/>
<dbReference type="RefSeq" id="WP_259079908.1">
    <property type="nucleotide sequence ID" value="NZ_JANUAU010000003.1"/>
</dbReference>
<comment type="caution">
    <text evidence="3">The sequence shown here is derived from an EMBL/GenBank/DDBJ whole genome shotgun (WGS) entry which is preliminary data.</text>
</comment>
<evidence type="ECO:0000313" key="4">
    <source>
        <dbReference type="Proteomes" id="UP001155027"/>
    </source>
</evidence>
<evidence type="ECO:0008006" key="5">
    <source>
        <dbReference type="Google" id="ProtNLM"/>
    </source>
</evidence>
<dbReference type="PROSITE" id="PS51257">
    <property type="entry name" value="PROKAR_LIPOPROTEIN"/>
    <property type="match status" value="1"/>
</dbReference>
<feature type="chain" id="PRO_5040974442" description="HmuY protein" evidence="2">
    <location>
        <begin position="22"/>
        <end position="213"/>
    </location>
</feature>
<gene>
    <name evidence="3" type="ORF">GGP71_001360</name>
</gene>
<feature type="region of interest" description="Disordered" evidence="1">
    <location>
        <begin position="25"/>
        <end position="63"/>
    </location>
</feature>
<protein>
    <recommendedName>
        <fullName evidence="5">HmuY protein</fullName>
    </recommendedName>
</protein>
<feature type="signal peptide" evidence="2">
    <location>
        <begin position="1"/>
        <end position="21"/>
    </location>
</feature>
<dbReference type="CDD" id="cd12105">
    <property type="entry name" value="HmuY"/>
    <property type="match status" value="1"/>
</dbReference>
<evidence type="ECO:0000256" key="1">
    <source>
        <dbReference type="SAM" id="MobiDB-lite"/>
    </source>
</evidence>
<evidence type="ECO:0000313" key="3">
    <source>
        <dbReference type="EMBL" id="MCS3677444.1"/>
    </source>
</evidence>
<evidence type="ECO:0000256" key="2">
    <source>
        <dbReference type="SAM" id="SignalP"/>
    </source>
</evidence>
<dbReference type="Proteomes" id="UP001155027">
    <property type="component" value="Unassembled WGS sequence"/>
</dbReference>
<keyword evidence="2" id="KW-0732">Signal</keyword>
<dbReference type="Pfam" id="PF14064">
    <property type="entry name" value="HmuY"/>
    <property type="match status" value="1"/>
</dbReference>
<sequence length="213" mass="23057">MRRISSLLSILLLGGALVLTGCDSSGSNGGGGEAVETKTVTDLPADPPQNTSGGGRPQGTGRHTFFSLEDDEIVLSYSNTTRADSNSTTWDLGFQSINVLVNNGQGGPGNAAAYVAEERFQDVDQANTDKLSTEDATDKDLETDWYNYDVNGNNKIRPEAGRTIVVRTADGDQYAKIRMDSYYKGAPDDLSESDAPFRYYTFDYVVSDDTSFE</sequence>
<reference evidence="3" key="1">
    <citation type="submission" date="2022-08" db="EMBL/GenBank/DDBJ databases">
        <title>Genomic Encyclopedia of Type Strains, Phase V (KMG-V): Genome sequencing to study the core and pangenomes of soil and plant-associated prokaryotes.</title>
        <authorList>
            <person name="Whitman W."/>
        </authorList>
    </citation>
    <scope>NUCLEOTIDE SEQUENCE</scope>
    <source>
        <strain evidence="3">0</strain>
    </source>
</reference>
<dbReference type="EMBL" id="JANUAU010000003">
    <property type="protein sequence ID" value="MCS3677444.1"/>
    <property type="molecule type" value="Genomic_DNA"/>
</dbReference>
<name>A0A9X2TDW7_9BACT</name>
<dbReference type="InterPro" id="IPR025921">
    <property type="entry name" value="HmuY"/>
</dbReference>
<accession>A0A9X2TDW7</accession>
<organism evidence="3 4">
    <name type="scientific">Salinibacter ruber</name>
    <dbReference type="NCBI Taxonomy" id="146919"/>
    <lineage>
        <taxon>Bacteria</taxon>
        <taxon>Pseudomonadati</taxon>
        <taxon>Rhodothermota</taxon>
        <taxon>Rhodothermia</taxon>
        <taxon>Rhodothermales</taxon>
        <taxon>Salinibacteraceae</taxon>
        <taxon>Salinibacter</taxon>
    </lineage>
</organism>
<dbReference type="AlphaFoldDB" id="A0A9X2TDW7"/>